<comment type="caution">
    <text evidence="1">The sequence shown here is derived from an EMBL/GenBank/DDBJ whole genome shotgun (WGS) entry which is preliminary data.</text>
</comment>
<keyword evidence="2" id="KW-1185">Reference proteome</keyword>
<dbReference type="OrthoDB" id="3541837at2"/>
<evidence type="ECO:0000313" key="1">
    <source>
        <dbReference type="EMBL" id="RYC10488.1"/>
    </source>
</evidence>
<accession>A0A4Q2T1A7</accession>
<name>A0A4Q2T1A7_9ACTN</name>
<sequence length="79" mass="8193">MNARITVSLPEDLVEAAIAAVASGQAPSVSAYVAGALREKADRESVAEVLAEWLVEAGPLSVEDEAWVQDALSKAQLGT</sequence>
<evidence type="ECO:0000313" key="2">
    <source>
        <dbReference type="Proteomes" id="UP000291101"/>
    </source>
</evidence>
<proteinExistence type="predicted"/>
<gene>
    <name evidence="1" type="ORF">EUA94_13260</name>
</gene>
<dbReference type="EMBL" id="SDWV01000012">
    <property type="protein sequence ID" value="RYC10488.1"/>
    <property type="molecule type" value="Genomic_DNA"/>
</dbReference>
<dbReference type="RefSeq" id="WP_129427358.1">
    <property type="nucleotide sequence ID" value="NZ_SDWV01000012.1"/>
</dbReference>
<protein>
    <submittedName>
        <fullName evidence="1">CopG family transcriptional regulator</fullName>
    </submittedName>
</protein>
<dbReference type="Proteomes" id="UP000291101">
    <property type="component" value="Unassembled WGS sequence"/>
</dbReference>
<dbReference type="AlphaFoldDB" id="A0A4Q2T1A7"/>
<organism evidence="1 2">
    <name type="scientific">Nocardioides zhouii</name>
    <dbReference type="NCBI Taxonomy" id="1168729"/>
    <lineage>
        <taxon>Bacteria</taxon>
        <taxon>Bacillati</taxon>
        <taxon>Actinomycetota</taxon>
        <taxon>Actinomycetes</taxon>
        <taxon>Propionibacteriales</taxon>
        <taxon>Nocardioidaceae</taxon>
        <taxon>Nocardioides</taxon>
    </lineage>
</organism>
<reference evidence="1 2" key="1">
    <citation type="submission" date="2019-01" db="EMBL/GenBank/DDBJ databases">
        <title>Novel species of Nocardioides.</title>
        <authorList>
            <person name="Liu Q."/>
            <person name="X Y.-H."/>
        </authorList>
    </citation>
    <scope>NUCLEOTIDE SEQUENCE [LARGE SCALE GENOMIC DNA]</scope>
    <source>
        <strain evidence="1 2">HLT2-9</strain>
    </source>
</reference>